<dbReference type="RefSeq" id="WP_209619689.1">
    <property type="nucleotide sequence ID" value="NZ_JAGJRS010000019.1"/>
</dbReference>
<evidence type="ECO:0000313" key="3">
    <source>
        <dbReference type="EMBL" id="MBP1474611.1"/>
    </source>
</evidence>
<gene>
    <name evidence="3" type="ORF">J7I44_09890</name>
</gene>
<comment type="caution">
    <text evidence="3">The sequence shown here is derived from an EMBL/GenBank/DDBJ whole genome shotgun (WGS) entry which is preliminary data.</text>
</comment>
<evidence type="ECO:0000256" key="1">
    <source>
        <dbReference type="SAM" id="Phobius"/>
    </source>
</evidence>
<accession>A0ABS4DNJ1</accession>
<proteinExistence type="predicted"/>
<feature type="transmembrane region" description="Helical" evidence="1">
    <location>
        <begin position="244"/>
        <end position="270"/>
    </location>
</feature>
<keyword evidence="1" id="KW-0472">Membrane</keyword>
<sequence>MKGIRAAVAGLLLLVAATRSHGQQSPVAELPWQMGPTKVQVGSHATLDVPEGYAFLDAKATERFNELMHNLPDPTPTYTLAPTDLNWVAMFSYEDIGYVQDNEDLDADAILSSVREGTEEGNRERAKRGWAQLHITGWGLKPQYDPQIKSLAWAIRASSSQSDEEVVNYNTRLLGRLGVMDVVVITDADKLTGAVADFKSKLPGFGFVPGETYAEYRSGDRVAEYGLAALITGGAAAVAAKKGLFTVIGGFLAAAWKFVVAGFIALGAWLKSLFKRRQGA</sequence>
<evidence type="ECO:0000313" key="4">
    <source>
        <dbReference type="Proteomes" id="UP000823790"/>
    </source>
</evidence>
<keyword evidence="2" id="KW-0732">Signal</keyword>
<organism evidence="3 4">
    <name type="scientific">Frateuria flava</name>
    <dbReference type="NCBI Taxonomy" id="2821489"/>
    <lineage>
        <taxon>Bacteria</taxon>
        <taxon>Pseudomonadati</taxon>
        <taxon>Pseudomonadota</taxon>
        <taxon>Gammaproteobacteria</taxon>
        <taxon>Lysobacterales</taxon>
        <taxon>Rhodanobacteraceae</taxon>
        <taxon>Frateuria</taxon>
    </lineage>
</organism>
<keyword evidence="4" id="KW-1185">Reference proteome</keyword>
<protein>
    <submittedName>
        <fullName evidence="3">DUF2167 domain-containing protein</fullName>
    </submittedName>
</protein>
<dbReference type="InterPro" id="IPR018682">
    <property type="entry name" value="DUF2167_membr"/>
</dbReference>
<dbReference type="Proteomes" id="UP000823790">
    <property type="component" value="Unassembled WGS sequence"/>
</dbReference>
<dbReference type="Pfam" id="PF09935">
    <property type="entry name" value="DUF2167"/>
    <property type="match status" value="1"/>
</dbReference>
<keyword evidence="1" id="KW-0812">Transmembrane</keyword>
<feature type="signal peptide" evidence="2">
    <location>
        <begin position="1"/>
        <end position="22"/>
    </location>
</feature>
<feature type="chain" id="PRO_5046391977" evidence="2">
    <location>
        <begin position="23"/>
        <end position="280"/>
    </location>
</feature>
<keyword evidence="1" id="KW-1133">Transmembrane helix</keyword>
<reference evidence="3 4" key="1">
    <citation type="submission" date="2021-04" db="EMBL/GenBank/DDBJ databases">
        <authorList>
            <person name="Huq M.A."/>
        </authorList>
    </citation>
    <scope>NUCLEOTIDE SEQUENCE [LARGE SCALE GENOMIC DNA]</scope>
    <source>
        <strain evidence="3 4">MAH-13</strain>
    </source>
</reference>
<name>A0ABS4DNJ1_9GAMM</name>
<evidence type="ECO:0000256" key="2">
    <source>
        <dbReference type="SAM" id="SignalP"/>
    </source>
</evidence>
<dbReference type="EMBL" id="JAGJRS010000019">
    <property type="protein sequence ID" value="MBP1474611.1"/>
    <property type="molecule type" value="Genomic_DNA"/>
</dbReference>